<dbReference type="Proteomes" id="UP000823775">
    <property type="component" value="Unassembled WGS sequence"/>
</dbReference>
<gene>
    <name evidence="4" type="ORF">HAX54_004354</name>
</gene>
<accession>A0ABS8RTR5</accession>
<dbReference type="Pfam" id="PF07970">
    <property type="entry name" value="COPIIcoated_ERV"/>
    <property type="match status" value="1"/>
</dbReference>
<feature type="domain" description="Endoplasmic reticulum vesicle transporter C-terminal" evidence="3">
    <location>
        <begin position="52"/>
        <end position="234"/>
    </location>
</feature>
<comment type="similarity">
    <text evidence="1">Belongs to the ERGIC family.</text>
</comment>
<reference evidence="4 5" key="1">
    <citation type="journal article" date="2021" name="BMC Genomics">
        <title>Datura genome reveals duplications of psychoactive alkaloid biosynthetic genes and high mutation rate following tissue culture.</title>
        <authorList>
            <person name="Rajewski A."/>
            <person name="Carter-House D."/>
            <person name="Stajich J."/>
            <person name="Litt A."/>
        </authorList>
    </citation>
    <scope>NUCLEOTIDE SEQUENCE [LARGE SCALE GENOMIC DNA]</scope>
    <source>
        <strain evidence="4">AR-01</strain>
    </source>
</reference>
<evidence type="ECO:0000259" key="3">
    <source>
        <dbReference type="Pfam" id="PF07970"/>
    </source>
</evidence>
<evidence type="ECO:0000313" key="5">
    <source>
        <dbReference type="Proteomes" id="UP000823775"/>
    </source>
</evidence>
<dbReference type="PANTHER" id="PTHR10984:SF25">
    <property type="entry name" value="ENDOPLASMIC RETICULUM-GOLGI INTERMEDIATE COMPARTMENT PROTEIN 3"/>
    <property type="match status" value="1"/>
</dbReference>
<protein>
    <recommendedName>
        <fullName evidence="3">Endoplasmic reticulum vesicle transporter C-terminal domain-containing protein</fullName>
    </recommendedName>
</protein>
<dbReference type="InterPro" id="IPR045888">
    <property type="entry name" value="Erv"/>
</dbReference>
<keyword evidence="5" id="KW-1185">Reference proteome</keyword>
<organism evidence="4 5">
    <name type="scientific">Datura stramonium</name>
    <name type="common">Jimsonweed</name>
    <name type="synonym">Common thornapple</name>
    <dbReference type="NCBI Taxonomy" id="4076"/>
    <lineage>
        <taxon>Eukaryota</taxon>
        <taxon>Viridiplantae</taxon>
        <taxon>Streptophyta</taxon>
        <taxon>Embryophyta</taxon>
        <taxon>Tracheophyta</taxon>
        <taxon>Spermatophyta</taxon>
        <taxon>Magnoliopsida</taxon>
        <taxon>eudicotyledons</taxon>
        <taxon>Gunneridae</taxon>
        <taxon>Pentapetalae</taxon>
        <taxon>asterids</taxon>
        <taxon>lamiids</taxon>
        <taxon>Solanales</taxon>
        <taxon>Solanaceae</taxon>
        <taxon>Solanoideae</taxon>
        <taxon>Datureae</taxon>
        <taxon>Datura</taxon>
    </lineage>
</organism>
<dbReference type="InterPro" id="IPR012936">
    <property type="entry name" value="Erv_C"/>
</dbReference>
<dbReference type="EMBL" id="JACEIK010000120">
    <property type="protein sequence ID" value="MCD7450207.1"/>
    <property type="molecule type" value="Genomic_DNA"/>
</dbReference>
<proteinExistence type="inferred from homology"/>
<feature type="region of interest" description="Disordered" evidence="2">
    <location>
        <begin position="36"/>
        <end position="56"/>
    </location>
</feature>
<comment type="caution">
    <text evidence="4">The sequence shown here is derived from an EMBL/GenBank/DDBJ whole genome shotgun (WGS) entry which is preliminary data.</text>
</comment>
<evidence type="ECO:0000313" key="4">
    <source>
        <dbReference type="EMBL" id="MCD7450207.1"/>
    </source>
</evidence>
<dbReference type="PANTHER" id="PTHR10984">
    <property type="entry name" value="ENDOPLASMIC RETICULUM-GOLGI INTERMEDIATE COMPARTMENT PROTEIN"/>
    <property type="match status" value="1"/>
</dbReference>
<evidence type="ECO:0000256" key="1">
    <source>
        <dbReference type="ARBA" id="ARBA00005648"/>
    </source>
</evidence>
<evidence type="ECO:0000256" key="2">
    <source>
        <dbReference type="SAM" id="MobiDB-lite"/>
    </source>
</evidence>
<feature type="compositionally biased region" description="Basic and acidic residues" evidence="2">
    <location>
        <begin position="36"/>
        <end position="50"/>
    </location>
</feature>
<sequence>MILLGTCGIVKLRLNSDGHITGTEYLSDLVEKEHKHDDLKDHHDDSDNKTHLQGLDQDAENMIRKVKQALANGEGCRVYGVLDVQRVAGNFHISVHGLNIFVAQQIFGGSTRVNVSHIIHDLSFGPKYPGSHNPLDGTERILRGASGTFKYYIKIVPTEYRYLSKEVLPTNQFSVSEYFSPINEFDRTWPAVYFLYDLSPITVTIREERRNFLHFITRLCAVLGGTFALTGMLDRWMYRFLEAVMKKNSRSLVR</sequence>
<name>A0ABS8RTR5_DATST</name>